<evidence type="ECO:0000313" key="2">
    <source>
        <dbReference type="EMBL" id="QID05954.1"/>
    </source>
</evidence>
<reference evidence="2" key="1">
    <citation type="submission" date="2019-07" db="EMBL/GenBank/DDBJ databases">
        <title>The discovery of a new lineage B mimivirus raises questions about particles surface fibrils.</title>
        <authorList>
            <person name="Silva L.K.S."/>
            <person name="Rodrigues R.A.L."/>
            <person name="Andrade A.C.S.P."/>
            <person name="Hikida H."/>
            <person name="Andreani J."/>
            <person name="Levasseur A."/>
            <person name="La Scola B."/>
            <person name="Abrahao J.S."/>
        </authorList>
    </citation>
    <scope>NUCLEOTIDE SEQUENCE</scope>
    <source>
        <strain evidence="2">B60</strain>
    </source>
</reference>
<dbReference type="EMBL" id="MN175499">
    <property type="protein sequence ID" value="QID05954.1"/>
    <property type="molecule type" value="Genomic_DNA"/>
</dbReference>
<feature type="region of interest" description="Disordered" evidence="1">
    <location>
        <begin position="81"/>
        <end position="109"/>
    </location>
</feature>
<protein>
    <submittedName>
        <fullName evidence="2">Uncharacterized protein</fullName>
    </submittedName>
</protein>
<proteinExistence type="predicted"/>
<sequence>MKQKQQFKQRQQSRQDQKENDQPIFTIVNNKAIDSLVKDLVSIRCDSDVTQRGPARHCAAIFIEKNQSCFKPTVNRYQSRKLLSEEARKRSRKKPRTRRYRAISIQQRN</sequence>
<name>A0A6G6AAU2_9VIRU</name>
<feature type="compositionally biased region" description="Basic residues" evidence="1">
    <location>
        <begin position="89"/>
        <end position="101"/>
    </location>
</feature>
<feature type="region of interest" description="Disordered" evidence="1">
    <location>
        <begin position="1"/>
        <end position="23"/>
    </location>
</feature>
<organism evidence="2">
    <name type="scientific">Borely moumouvirus</name>
    <dbReference type="NCBI Taxonomy" id="2712067"/>
    <lineage>
        <taxon>Viruses</taxon>
        <taxon>Varidnaviria</taxon>
        <taxon>Bamfordvirae</taxon>
        <taxon>Nucleocytoviricota</taxon>
        <taxon>Megaviricetes</taxon>
        <taxon>Imitervirales</taxon>
        <taxon>Mimiviridae</taxon>
        <taxon>Megamimivirinae</taxon>
        <taxon>Moumouvirus</taxon>
    </lineage>
</organism>
<accession>A0A6G6AAU2</accession>
<evidence type="ECO:0000256" key="1">
    <source>
        <dbReference type="SAM" id="MobiDB-lite"/>
    </source>
</evidence>